<feature type="non-terminal residue" evidence="7">
    <location>
        <position position="1"/>
    </location>
</feature>
<organism evidence="7 8">
    <name type="scientific">Meganyctiphanes norvegica</name>
    <name type="common">Northern krill</name>
    <name type="synonym">Thysanopoda norvegica</name>
    <dbReference type="NCBI Taxonomy" id="48144"/>
    <lineage>
        <taxon>Eukaryota</taxon>
        <taxon>Metazoa</taxon>
        <taxon>Ecdysozoa</taxon>
        <taxon>Arthropoda</taxon>
        <taxon>Crustacea</taxon>
        <taxon>Multicrustacea</taxon>
        <taxon>Malacostraca</taxon>
        <taxon>Eumalacostraca</taxon>
        <taxon>Eucarida</taxon>
        <taxon>Euphausiacea</taxon>
        <taxon>Euphausiidae</taxon>
        <taxon>Meganyctiphanes</taxon>
    </lineage>
</organism>
<dbReference type="PANTHER" id="PTHR43142:SF1">
    <property type="entry name" value="CARBOXYLIC ESTER HYDROLASE"/>
    <property type="match status" value="1"/>
</dbReference>
<proteinExistence type="inferred from homology"/>
<name>A0AAV2QIJ8_MEGNR</name>
<dbReference type="GO" id="GO:0052689">
    <property type="term" value="F:carboxylic ester hydrolase activity"/>
    <property type="evidence" value="ECO:0007669"/>
    <property type="project" value="UniProtKB-KW"/>
</dbReference>
<feature type="domain" description="Carboxylesterase type B" evidence="6">
    <location>
        <begin position="53"/>
        <end position="624"/>
    </location>
</feature>
<dbReference type="AlphaFoldDB" id="A0AAV2QIJ8"/>
<comment type="caution">
    <text evidence="7">The sequence shown here is derived from an EMBL/GenBank/DDBJ whole genome shotgun (WGS) entry which is preliminary data.</text>
</comment>
<evidence type="ECO:0000313" key="7">
    <source>
        <dbReference type="EMBL" id="CAL4086994.1"/>
    </source>
</evidence>
<keyword evidence="8" id="KW-1185">Reference proteome</keyword>
<evidence type="ECO:0000313" key="8">
    <source>
        <dbReference type="Proteomes" id="UP001497623"/>
    </source>
</evidence>
<evidence type="ECO:0000256" key="3">
    <source>
        <dbReference type="ARBA" id="ARBA00022801"/>
    </source>
</evidence>
<comment type="similarity">
    <text evidence="1 5">Belongs to the type-B carboxylesterase/lipase family.</text>
</comment>
<evidence type="ECO:0000256" key="1">
    <source>
        <dbReference type="ARBA" id="ARBA00005964"/>
    </source>
</evidence>
<dbReference type="EC" id="3.1.1.-" evidence="5"/>
<dbReference type="Pfam" id="PF00135">
    <property type="entry name" value="COesterase"/>
    <property type="match status" value="1"/>
</dbReference>
<reference evidence="7 8" key="1">
    <citation type="submission" date="2024-05" db="EMBL/GenBank/DDBJ databases">
        <authorList>
            <person name="Wallberg A."/>
        </authorList>
    </citation>
    <scope>NUCLEOTIDE SEQUENCE [LARGE SCALE GENOMIC DNA]</scope>
</reference>
<evidence type="ECO:0000256" key="2">
    <source>
        <dbReference type="ARBA" id="ARBA00022487"/>
    </source>
</evidence>
<keyword evidence="4" id="KW-0325">Glycoprotein</keyword>
<dbReference type="EMBL" id="CAXKWB010007411">
    <property type="protein sequence ID" value="CAL4086994.1"/>
    <property type="molecule type" value="Genomic_DNA"/>
</dbReference>
<keyword evidence="2" id="KW-0719">Serine esterase</keyword>
<dbReference type="PROSITE" id="PS00122">
    <property type="entry name" value="CARBOXYLESTERASE_B_1"/>
    <property type="match status" value="1"/>
</dbReference>
<gene>
    <name evidence="7" type="ORF">MNOR_LOCUS13127</name>
</gene>
<dbReference type="InterPro" id="IPR002018">
    <property type="entry name" value="CarbesteraseB"/>
</dbReference>
<evidence type="ECO:0000256" key="4">
    <source>
        <dbReference type="ARBA" id="ARBA00023180"/>
    </source>
</evidence>
<dbReference type="Gene3D" id="3.40.50.1820">
    <property type="entry name" value="alpha/beta hydrolase"/>
    <property type="match status" value="1"/>
</dbReference>
<dbReference type="Proteomes" id="UP001497623">
    <property type="component" value="Unassembled WGS sequence"/>
</dbReference>
<protein>
    <recommendedName>
        <fullName evidence="5">Carboxylic ester hydrolase</fullName>
        <ecNumber evidence="5">3.1.1.-</ecNumber>
    </recommendedName>
</protein>
<dbReference type="SUPFAM" id="SSF53474">
    <property type="entry name" value="alpha/beta-Hydrolases"/>
    <property type="match status" value="1"/>
</dbReference>
<accession>A0AAV2QIJ8</accession>
<dbReference type="InterPro" id="IPR019826">
    <property type="entry name" value="Carboxylesterase_B_AS"/>
</dbReference>
<sequence>AASSGTLCLCRVAMKQLLGCSLHLPSMAWQLLCIAVLGLSVAMPPVRSMGDPNTVLLTNGLVNGIKERSLNGNRFYSFYGIPYAEPPLGEMRFKEPVPSKGWKGTRDGSQQQERCMQPDTIAYIMGLYNVIGSEDCLYLNAFTPRPNDMRATMPVLVFFHGGGYGAGAASEYHPYAFMNQDVVLIVIQYRLGLFGFLSTEDRFAPGNAGLRDQTLALKYIEENAHVFGGDPFRVTLIGESAGAAAAHLHLFSPYSQGVFQQLILESGSALVPWAVGGSHLALAQATAEEHGCPTTDEDMPPEWANGEMVLCLQMIDAKALTMGLKHGMVWAFFPILFGPRIDGDWLPDYPEVLLKEGKHHNVDILSGIMKNDGALFTNFIYGILPMKQKLESNFGYYGPGSLELDTRRDDMEDPETLARYIYDHFIGEPDFSPDNADKLTQLYSERQFFVGHDLSAIYHTRNFANEQNKKDEEKKSGRDPPENIPIARAIKASEKQLKKVYLYELNHRAGHSLGDHFQIFRDGVGDEWVTHADIHYYFFTGGKFWLPFDEPDDQELQRCMLRWWSNFASTGNPNLHQDQYGRITTDTELPVTWLPATPDNLQHLALQVDPEMVPDSRQEDRKFWYSLPTRQNHILHPELVKPLRDNKSHTRDEI</sequence>
<keyword evidence="3 5" id="KW-0378">Hydrolase</keyword>
<dbReference type="PANTHER" id="PTHR43142">
    <property type="entry name" value="CARBOXYLIC ESTER HYDROLASE"/>
    <property type="match status" value="1"/>
</dbReference>
<evidence type="ECO:0000259" key="6">
    <source>
        <dbReference type="Pfam" id="PF00135"/>
    </source>
</evidence>
<dbReference type="InterPro" id="IPR029058">
    <property type="entry name" value="AB_hydrolase_fold"/>
</dbReference>
<evidence type="ECO:0000256" key="5">
    <source>
        <dbReference type="RuleBase" id="RU361235"/>
    </source>
</evidence>